<feature type="transmembrane region" description="Helical" evidence="1">
    <location>
        <begin position="291"/>
        <end position="311"/>
    </location>
</feature>
<proteinExistence type="predicted"/>
<sequence length="740" mass="84805">MVWLVGLSLVGRVFPEFPITIKLSVAPAVGISVLAIVFHIFSLFGAGIEKGTVFLVMLATILLARSWPKLLELVRSTVREKDDILRWTIPILIIVLVHWAVYTYPTDNVDNFFHATKIEYMLRYDTTYPPVVPVFDVLTYPAGYHSLASFVMILSGEKVIPTVMLELRLWEWAFLAMGIYALSCLWFGRRVANYTLLAMLSVNLLHYYLLVYIAPNFLGFYFFAVLLAIFVQMSEKLDMKYLILVLISVGAVLVHPYSYQNYVFVALVCLALKFLSEGLSIRRFVFLFKRAFILFVIPLFVHAIINPYFWFPSLAHVELEYPWASYIWDVVPKLAVFHGRNPRDTWGYFELFTKWATVRNGNYLGLLFMILGGIYLVYKREFRRKGLSLVAFFAFVMFLILDRLTINVPVPFYSTAAIERMFLWLVPVFPLFVGAGLSWFGELVSKPAIREISKKTLYLSVVGAFFLIPAVGTAHDLLSAEANFYVWADNLEDFLWISGNFPSVTVLNSCTLDSAEWMPFFEPQSNITVLFNSRIKGCRIWNMTPSKFAAKMFNESQILPGYIAYIDTNAPSLNPLDFFQKYRLLRVNGNNWIFDLSSLNASMNEKTAALALRLCGDSIPGNTEKYGKYFVYGFKKKYFGVRSQYLRGLEYAWMDSREGVVGFTPCKDYRGLWIELYSPTEQTTNVTVNGKPILKDLELKAGENRLEILAPLPRDRLTFVSLSVEKEPLVIREIKLLAES</sequence>
<dbReference type="EMBL" id="JAVDZE010000007">
    <property type="protein sequence ID" value="MDV3104774.1"/>
    <property type="molecule type" value="Genomic_DNA"/>
</dbReference>
<feature type="transmembrane region" description="Helical" evidence="1">
    <location>
        <begin position="263"/>
        <end position="279"/>
    </location>
</feature>
<evidence type="ECO:0000256" key="1">
    <source>
        <dbReference type="SAM" id="Phobius"/>
    </source>
</evidence>
<feature type="transmembrane region" description="Helical" evidence="1">
    <location>
        <begin position="385"/>
        <end position="401"/>
    </location>
</feature>
<dbReference type="Proteomes" id="UP001245683">
    <property type="component" value="Unassembled WGS sequence"/>
</dbReference>
<gene>
    <name evidence="2" type="ORF">RBI02_09550</name>
</gene>
<feature type="transmembrane region" description="Helical" evidence="1">
    <location>
        <begin position="456"/>
        <end position="474"/>
    </location>
</feature>
<feature type="transmembrane region" description="Helical" evidence="1">
    <location>
        <begin position="138"/>
        <end position="157"/>
    </location>
</feature>
<keyword evidence="3" id="KW-1185">Reference proteome</keyword>
<accession>A0AAE4NVP8</accession>
<feature type="transmembrane region" description="Helical" evidence="1">
    <location>
        <begin position="241"/>
        <end position="257"/>
    </location>
</feature>
<feature type="transmembrane region" description="Helical" evidence="1">
    <location>
        <begin position="169"/>
        <end position="188"/>
    </location>
</feature>
<feature type="transmembrane region" description="Helical" evidence="1">
    <location>
        <begin position="31"/>
        <end position="64"/>
    </location>
</feature>
<reference evidence="2 3" key="1">
    <citation type="submission" date="2023-08" db="EMBL/GenBank/DDBJ databases">
        <title>Draft genome sequence of Thermococcus waiotapuensis WT1T, a thermophilic sulphur-dependent archaeon from order Thermococcales.</title>
        <authorList>
            <person name="Manners S.H."/>
            <person name="Carere C.R."/>
            <person name="Dhami M.K."/>
            <person name="Dobson R.C.J."/>
            <person name="Stott M.B."/>
        </authorList>
    </citation>
    <scope>NUCLEOTIDE SEQUENCE [LARGE SCALE GENOMIC DNA]</scope>
    <source>
        <strain evidence="2 3">WT1</strain>
    </source>
</reference>
<dbReference type="RefSeq" id="WP_315343407.1">
    <property type="nucleotide sequence ID" value="NZ_JAVDZE010000007.1"/>
</dbReference>
<feature type="transmembrane region" description="Helical" evidence="1">
    <location>
        <begin position="208"/>
        <end position="229"/>
    </location>
</feature>
<evidence type="ECO:0000313" key="2">
    <source>
        <dbReference type="EMBL" id="MDV3104774.1"/>
    </source>
</evidence>
<protein>
    <submittedName>
        <fullName evidence="2">Uncharacterized protein</fullName>
    </submittedName>
</protein>
<keyword evidence="1" id="KW-0472">Membrane</keyword>
<name>A0AAE4NVP8_9EURY</name>
<feature type="transmembrane region" description="Helical" evidence="1">
    <location>
        <begin position="84"/>
        <end position="102"/>
    </location>
</feature>
<keyword evidence="1" id="KW-1133">Transmembrane helix</keyword>
<organism evidence="2 3">
    <name type="scientific">Thermococcus waiotapuensis</name>
    <dbReference type="NCBI Taxonomy" id="90909"/>
    <lineage>
        <taxon>Archaea</taxon>
        <taxon>Methanobacteriati</taxon>
        <taxon>Methanobacteriota</taxon>
        <taxon>Thermococci</taxon>
        <taxon>Thermococcales</taxon>
        <taxon>Thermococcaceae</taxon>
        <taxon>Thermococcus</taxon>
    </lineage>
</organism>
<comment type="caution">
    <text evidence="2">The sequence shown here is derived from an EMBL/GenBank/DDBJ whole genome shotgun (WGS) entry which is preliminary data.</text>
</comment>
<dbReference type="AlphaFoldDB" id="A0AAE4NVP8"/>
<keyword evidence="1" id="KW-0812">Transmembrane</keyword>
<feature type="transmembrane region" description="Helical" evidence="1">
    <location>
        <begin position="421"/>
        <end position="444"/>
    </location>
</feature>
<feature type="transmembrane region" description="Helical" evidence="1">
    <location>
        <begin position="361"/>
        <end position="378"/>
    </location>
</feature>
<evidence type="ECO:0000313" key="3">
    <source>
        <dbReference type="Proteomes" id="UP001245683"/>
    </source>
</evidence>